<dbReference type="InterPro" id="IPR042099">
    <property type="entry name" value="ANL_N_sf"/>
</dbReference>
<name>A0A8K1FL38_PYTOL</name>
<keyword evidence="5" id="KW-1185">Reference proteome</keyword>
<evidence type="ECO:0000313" key="5">
    <source>
        <dbReference type="Proteomes" id="UP000794436"/>
    </source>
</evidence>
<comment type="similarity">
    <text evidence="1">Belongs to the ATP-dependent AMP-binding enzyme family.</text>
</comment>
<evidence type="ECO:0000313" key="4">
    <source>
        <dbReference type="EMBL" id="TMW66736.1"/>
    </source>
</evidence>
<sequence>MLGMLRVKGLARVAGSQAQRLVAVRAASTVGGALDEAVERLPHKEAFRSIKQDLRWSFKELDSYVQDLANGFNSLQLQPGDVLAVWLPNNAENYVTHLAAAKAGLTLAVIDPEISSAEEVKYILEDTKASGILYEPKIGERNQSAIIAGLFPELATYGQRQEAFRPKSFRHLHTVISTGQYEEGVIPFRQIFVNSPESHTVAAVKQAISEKTPLAVTFTKGDGKTPKKGAVLTHGDVLKRAADLAKSVSLTVEDKICLTSEEQGLSFAPVAAIEKNAMVVIPSVEYDHEAVQYAIKLESPSIVGTGAANFKRV</sequence>
<dbReference type="Proteomes" id="UP000794436">
    <property type="component" value="Unassembled WGS sequence"/>
</dbReference>
<dbReference type="Gene3D" id="3.40.50.12780">
    <property type="entry name" value="N-terminal domain of ligase-like"/>
    <property type="match status" value="1"/>
</dbReference>
<protein>
    <recommendedName>
        <fullName evidence="3">AMP-dependent synthetase/ligase domain-containing protein</fullName>
    </recommendedName>
</protein>
<reference evidence="4" key="1">
    <citation type="submission" date="2019-03" db="EMBL/GenBank/DDBJ databases">
        <title>Long read genome sequence of the mycoparasitic Pythium oligandrum ATCC 38472 isolated from sugarbeet rhizosphere.</title>
        <authorList>
            <person name="Gaulin E."/>
        </authorList>
    </citation>
    <scope>NUCLEOTIDE SEQUENCE</scope>
    <source>
        <strain evidence="4">ATCC 38472_TT</strain>
    </source>
</reference>
<dbReference type="GO" id="GO:0031956">
    <property type="term" value="F:medium-chain fatty acid-CoA ligase activity"/>
    <property type="evidence" value="ECO:0007669"/>
    <property type="project" value="TreeGrafter"/>
</dbReference>
<evidence type="ECO:0000256" key="2">
    <source>
        <dbReference type="ARBA" id="ARBA00022598"/>
    </source>
</evidence>
<gene>
    <name evidence="4" type="ORF">Poli38472_014048</name>
</gene>
<dbReference type="OrthoDB" id="10253115at2759"/>
<dbReference type="AlphaFoldDB" id="A0A8K1FL38"/>
<keyword evidence="2" id="KW-0436">Ligase</keyword>
<dbReference type="GO" id="GO:0006631">
    <property type="term" value="P:fatty acid metabolic process"/>
    <property type="evidence" value="ECO:0007669"/>
    <property type="project" value="TreeGrafter"/>
</dbReference>
<proteinExistence type="inferred from homology"/>
<organism evidence="4 5">
    <name type="scientific">Pythium oligandrum</name>
    <name type="common">Mycoparasitic fungus</name>
    <dbReference type="NCBI Taxonomy" id="41045"/>
    <lineage>
        <taxon>Eukaryota</taxon>
        <taxon>Sar</taxon>
        <taxon>Stramenopiles</taxon>
        <taxon>Oomycota</taxon>
        <taxon>Peronosporomycetes</taxon>
        <taxon>Pythiales</taxon>
        <taxon>Pythiaceae</taxon>
        <taxon>Pythium</taxon>
    </lineage>
</organism>
<accession>A0A8K1FL38</accession>
<dbReference type="InterPro" id="IPR000873">
    <property type="entry name" value="AMP-dep_synth/lig_dom"/>
</dbReference>
<evidence type="ECO:0000259" key="3">
    <source>
        <dbReference type="Pfam" id="PF00501"/>
    </source>
</evidence>
<evidence type="ECO:0000256" key="1">
    <source>
        <dbReference type="ARBA" id="ARBA00006432"/>
    </source>
</evidence>
<comment type="caution">
    <text evidence="4">The sequence shown here is derived from an EMBL/GenBank/DDBJ whole genome shotgun (WGS) entry which is preliminary data.</text>
</comment>
<feature type="domain" description="AMP-dependent synthetase/ligase" evidence="3">
    <location>
        <begin position="35"/>
        <end position="258"/>
    </location>
</feature>
<dbReference type="PANTHER" id="PTHR43201">
    <property type="entry name" value="ACYL-COA SYNTHETASE"/>
    <property type="match status" value="1"/>
</dbReference>
<dbReference type="PANTHER" id="PTHR43201:SF5">
    <property type="entry name" value="MEDIUM-CHAIN ACYL-COA LIGASE ACSF2, MITOCHONDRIAL"/>
    <property type="match status" value="1"/>
</dbReference>
<dbReference type="SUPFAM" id="SSF56801">
    <property type="entry name" value="Acetyl-CoA synthetase-like"/>
    <property type="match status" value="1"/>
</dbReference>
<dbReference type="EMBL" id="SPLM01000007">
    <property type="protein sequence ID" value="TMW66736.1"/>
    <property type="molecule type" value="Genomic_DNA"/>
</dbReference>
<dbReference type="Pfam" id="PF00501">
    <property type="entry name" value="AMP-binding"/>
    <property type="match status" value="1"/>
</dbReference>